<reference evidence="1 2" key="1">
    <citation type="submission" date="2024-02" db="EMBL/GenBank/DDBJ databases">
        <title>High-quality chromosome-scale genome assembly of Pensacola bahiagrass (Paspalum notatum Flugge var. saurae).</title>
        <authorList>
            <person name="Vega J.M."/>
            <person name="Podio M."/>
            <person name="Orjuela J."/>
            <person name="Siena L.A."/>
            <person name="Pessino S.C."/>
            <person name="Combes M.C."/>
            <person name="Mariac C."/>
            <person name="Albertini E."/>
            <person name="Pupilli F."/>
            <person name="Ortiz J.P.A."/>
            <person name="Leblanc O."/>
        </authorList>
    </citation>
    <scope>NUCLEOTIDE SEQUENCE [LARGE SCALE GENOMIC DNA]</scope>
    <source>
        <strain evidence="1">R1</strain>
        <tissue evidence="1">Leaf</tissue>
    </source>
</reference>
<name>A0AAQ3TEF8_PASNO</name>
<dbReference type="Proteomes" id="UP001341281">
    <property type="component" value="Chromosome 04"/>
</dbReference>
<protein>
    <submittedName>
        <fullName evidence="1">Uncharacterized protein</fullName>
    </submittedName>
</protein>
<evidence type="ECO:0000313" key="1">
    <source>
        <dbReference type="EMBL" id="WVZ71993.1"/>
    </source>
</evidence>
<gene>
    <name evidence="1" type="ORF">U9M48_020519</name>
</gene>
<keyword evidence="2" id="KW-1185">Reference proteome</keyword>
<sequence>MHCRGREVVEMERIGSQRRAVWSWSGQVVPQSHSTGHSLAAPRVDGVDRERFTLRQLEHVRREMVGRRRARRACAHRGCSGRN</sequence>
<organism evidence="1 2">
    <name type="scientific">Paspalum notatum var. saurae</name>
    <dbReference type="NCBI Taxonomy" id="547442"/>
    <lineage>
        <taxon>Eukaryota</taxon>
        <taxon>Viridiplantae</taxon>
        <taxon>Streptophyta</taxon>
        <taxon>Embryophyta</taxon>
        <taxon>Tracheophyta</taxon>
        <taxon>Spermatophyta</taxon>
        <taxon>Magnoliopsida</taxon>
        <taxon>Liliopsida</taxon>
        <taxon>Poales</taxon>
        <taxon>Poaceae</taxon>
        <taxon>PACMAD clade</taxon>
        <taxon>Panicoideae</taxon>
        <taxon>Andropogonodae</taxon>
        <taxon>Paspaleae</taxon>
        <taxon>Paspalinae</taxon>
        <taxon>Paspalum</taxon>
    </lineage>
</organism>
<accession>A0AAQ3TEF8</accession>
<proteinExistence type="predicted"/>
<dbReference type="EMBL" id="CP144748">
    <property type="protein sequence ID" value="WVZ71993.1"/>
    <property type="molecule type" value="Genomic_DNA"/>
</dbReference>
<dbReference type="AlphaFoldDB" id="A0AAQ3TEF8"/>
<evidence type="ECO:0000313" key="2">
    <source>
        <dbReference type="Proteomes" id="UP001341281"/>
    </source>
</evidence>